<feature type="transmembrane region" description="Helical" evidence="1">
    <location>
        <begin position="316"/>
        <end position="341"/>
    </location>
</feature>
<accession>A0A8H5CZ20</accession>
<feature type="transmembrane region" description="Helical" evidence="1">
    <location>
        <begin position="353"/>
        <end position="376"/>
    </location>
</feature>
<feature type="chain" id="PRO_5034260385" evidence="2">
    <location>
        <begin position="20"/>
        <end position="452"/>
    </location>
</feature>
<dbReference type="OrthoDB" id="3090479at2759"/>
<keyword evidence="2" id="KW-0732">Signal</keyword>
<gene>
    <name evidence="3" type="ORF">D9756_008482</name>
</gene>
<name>A0A8H5CZ20_9AGAR</name>
<feature type="transmembrane region" description="Helical" evidence="1">
    <location>
        <begin position="89"/>
        <end position="112"/>
    </location>
</feature>
<evidence type="ECO:0000256" key="1">
    <source>
        <dbReference type="SAM" id="Phobius"/>
    </source>
</evidence>
<organism evidence="3 4">
    <name type="scientific">Leucocoprinus leucothites</name>
    <dbReference type="NCBI Taxonomy" id="201217"/>
    <lineage>
        <taxon>Eukaryota</taxon>
        <taxon>Fungi</taxon>
        <taxon>Dikarya</taxon>
        <taxon>Basidiomycota</taxon>
        <taxon>Agaricomycotina</taxon>
        <taxon>Agaricomycetes</taxon>
        <taxon>Agaricomycetidae</taxon>
        <taxon>Agaricales</taxon>
        <taxon>Agaricineae</taxon>
        <taxon>Agaricaceae</taxon>
        <taxon>Leucocoprinus</taxon>
    </lineage>
</organism>
<keyword evidence="1" id="KW-1133">Transmembrane helix</keyword>
<feature type="signal peptide" evidence="2">
    <location>
        <begin position="1"/>
        <end position="19"/>
    </location>
</feature>
<protein>
    <submittedName>
        <fullName evidence="3">Uncharacterized protein</fullName>
    </submittedName>
</protein>
<keyword evidence="1" id="KW-0472">Membrane</keyword>
<dbReference type="AlphaFoldDB" id="A0A8H5CZ20"/>
<evidence type="ECO:0000313" key="3">
    <source>
        <dbReference type="EMBL" id="KAF5350644.1"/>
    </source>
</evidence>
<reference evidence="3 4" key="1">
    <citation type="journal article" date="2020" name="ISME J.">
        <title>Uncovering the hidden diversity of litter-decomposition mechanisms in mushroom-forming fungi.</title>
        <authorList>
            <person name="Floudas D."/>
            <person name="Bentzer J."/>
            <person name="Ahren D."/>
            <person name="Johansson T."/>
            <person name="Persson P."/>
            <person name="Tunlid A."/>
        </authorList>
    </citation>
    <scope>NUCLEOTIDE SEQUENCE [LARGE SCALE GENOMIC DNA]</scope>
    <source>
        <strain evidence="3 4">CBS 146.42</strain>
    </source>
</reference>
<keyword evidence="1" id="KW-0812">Transmembrane</keyword>
<proteinExistence type="predicted"/>
<feature type="transmembrane region" description="Helical" evidence="1">
    <location>
        <begin position="57"/>
        <end position="77"/>
    </location>
</feature>
<feature type="transmembrane region" description="Helical" evidence="1">
    <location>
        <begin position="214"/>
        <end position="236"/>
    </location>
</feature>
<sequence length="452" mass="51263">MSILMYLLLLATAADNVLAVPVSFQDVTTWAPDSLKSFPQSIYDFLNPFYTPSVTEAIVACTLLVLLSAATAGPTVIRYPKQATRFQILLIRFQYTLYGLFSPDFFAIAAWYERIMEALPAAAYDKLFNKDAPKRYKWSAFHGAFVIHGGFVLWEDNKPTKTLSFNDIIRMSKSGEIELPSLSKKDIFARSTRAPGRIAVWFLALPHYWFLRKFFLVLPALTMFAVTHGMLSWYAYFWRSTTIVAVVEPIVLFRKAEKEKLTSDDVTGGTGEEVLQTSYNSEKDVGTIRSELLSNGPALSEKTTAPDDNSEDVDGISVFCLVPIYVYASIFFVVTAATSPMRIQWKNISKQKLWVAVAFYIAGTVVTLLGWAGYYYPSKELPFPSEIERQIWRMSTLFLASQPLILLLAPRFIRVRIWGWVRNLIWIVYNLGYAATRISIFYVAFHSIKSAL</sequence>
<evidence type="ECO:0000313" key="4">
    <source>
        <dbReference type="Proteomes" id="UP000559027"/>
    </source>
</evidence>
<dbReference type="PANTHER" id="PTHR35043">
    <property type="entry name" value="TRANSCRIPTION FACTOR DOMAIN-CONTAINING PROTEIN"/>
    <property type="match status" value="1"/>
</dbReference>
<feature type="transmembrane region" description="Helical" evidence="1">
    <location>
        <begin position="391"/>
        <end position="412"/>
    </location>
</feature>
<dbReference type="PANTHER" id="PTHR35043:SF7">
    <property type="entry name" value="TRANSCRIPTION FACTOR DOMAIN-CONTAINING PROTEIN"/>
    <property type="match status" value="1"/>
</dbReference>
<evidence type="ECO:0000256" key="2">
    <source>
        <dbReference type="SAM" id="SignalP"/>
    </source>
</evidence>
<keyword evidence="4" id="KW-1185">Reference proteome</keyword>
<feature type="transmembrane region" description="Helical" evidence="1">
    <location>
        <begin position="136"/>
        <end position="154"/>
    </location>
</feature>
<dbReference type="EMBL" id="JAACJO010000014">
    <property type="protein sequence ID" value="KAF5350644.1"/>
    <property type="molecule type" value="Genomic_DNA"/>
</dbReference>
<dbReference type="Proteomes" id="UP000559027">
    <property type="component" value="Unassembled WGS sequence"/>
</dbReference>
<comment type="caution">
    <text evidence="3">The sequence shown here is derived from an EMBL/GenBank/DDBJ whole genome shotgun (WGS) entry which is preliminary data.</text>
</comment>
<feature type="transmembrane region" description="Helical" evidence="1">
    <location>
        <begin position="424"/>
        <end position="445"/>
    </location>
</feature>